<proteinExistence type="inferred from homology"/>
<evidence type="ECO:0000256" key="3">
    <source>
        <dbReference type="ARBA" id="ARBA00022475"/>
    </source>
</evidence>
<organism evidence="9 10">
    <name type="scientific">Dermatophilus congolensis</name>
    <dbReference type="NCBI Taxonomy" id="1863"/>
    <lineage>
        <taxon>Bacteria</taxon>
        <taxon>Bacillati</taxon>
        <taxon>Actinomycetota</taxon>
        <taxon>Actinomycetes</taxon>
        <taxon>Micrococcales</taxon>
        <taxon>Dermatophilaceae</taxon>
        <taxon>Dermatophilus</taxon>
    </lineage>
</organism>
<dbReference type="EMBL" id="UFYA01000001">
    <property type="protein sequence ID" value="STD14016.1"/>
    <property type="molecule type" value="Genomic_DNA"/>
</dbReference>
<evidence type="ECO:0000256" key="6">
    <source>
        <dbReference type="ARBA" id="ARBA00023136"/>
    </source>
</evidence>
<dbReference type="GO" id="GO:0005886">
    <property type="term" value="C:plasma membrane"/>
    <property type="evidence" value="ECO:0007669"/>
    <property type="project" value="UniProtKB-SubCell"/>
</dbReference>
<keyword evidence="3 7" id="KW-1003">Cell membrane</keyword>
<dbReference type="AlphaFoldDB" id="A0AA46H196"/>
<comment type="subcellular location">
    <subcellularLocation>
        <location evidence="1 7">Cell membrane</location>
        <topology evidence="1 7">Multi-pass membrane protein</topology>
    </subcellularLocation>
</comment>
<comment type="caution">
    <text evidence="9">The sequence shown here is derived from an EMBL/GenBank/DDBJ whole genome shotgun (WGS) entry which is preliminary data.</text>
</comment>
<evidence type="ECO:0000256" key="2">
    <source>
        <dbReference type="ARBA" id="ARBA00010792"/>
    </source>
</evidence>
<dbReference type="PANTHER" id="PTHR30353">
    <property type="entry name" value="INNER MEMBRANE PROTEIN DEDA-RELATED"/>
    <property type="match status" value="1"/>
</dbReference>
<keyword evidence="5 7" id="KW-1133">Transmembrane helix</keyword>
<comment type="similarity">
    <text evidence="2 7">Belongs to the DedA family.</text>
</comment>
<name>A0AA46H196_9MICO</name>
<evidence type="ECO:0000256" key="1">
    <source>
        <dbReference type="ARBA" id="ARBA00004651"/>
    </source>
</evidence>
<evidence type="ECO:0000313" key="9">
    <source>
        <dbReference type="EMBL" id="STD14016.1"/>
    </source>
</evidence>
<dbReference type="Proteomes" id="UP000254118">
    <property type="component" value="Unassembled WGS sequence"/>
</dbReference>
<accession>A0AA46H196</accession>
<feature type="transmembrane region" description="Helical" evidence="7">
    <location>
        <begin position="198"/>
        <end position="219"/>
    </location>
</feature>
<feature type="transmembrane region" description="Helical" evidence="7">
    <location>
        <begin position="80"/>
        <end position="101"/>
    </location>
</feature>
<evidence type="ECO:0000256" key="7">
    <source>
        <dbReference type="RuleBase" id="RU367016"/>
    </source>
</evidence>
<feature type="transmembrane region" description="Helical" evidence="7">
    <location>
        <begin position="165"/>
        <end position="192"/>
    </location>
</feature>
<evidence type="ECO:0000259" key="8">
    <source>
        <dbReference type="Pfam" id="PF09335"/>
    </source>
</evidence>
<dbReference type="InterPro" id="IPR032818">
    <property type="entry name" value="DedA-like"/>
</dbReference>
<evidence type="ECO:0000256" key="5">
    <source>
        <dbReference type="ARBA" id="ARBA00022989"/>
    </source>
</evidence>
<feature type="transmembrane region" description="Helical" evidence="7">
    <location>
        <begin position="40"/>
        <end position="60"/>
    </location>
</feature>
<dbReference type="InterPro" id="IPR032816">
    <property type="entry name" value="VTT_dom"/>
</dbReference>
<sequence length="237" mass="25785">MWEPYLLNMQTMLPSLLAGPAPAVGGLLDPMTLIQGWGPWALVGVATMTFIESGVLFPFLPGDSLLFTAGLLHEPLGYSLFTLIFFTTIAAILGDQVGYFLGHKFGRQFFKPDAKILKTKYLDEAEAFFAKYGGRSIVLARFVPLVRTFVPLVAGMTQYGYQRFVGWNIFGGTLWVTTMCTAGALLGGIPFIAKNVDLIAVGIVAISLIPVALQVWTSIKDSKKAAAEKDRTPTNQI</sequence>
<feature type="domain" description="VTT" evidence="8">
    <location>
        <begin position="60"/>
        <end position="184"/>
    </location>
</feature>
<keyword evidence="6 7" id="KW-0472">Membrane</keyword>
<evidence type="ECO:0000313" key="10">
    <source>
        <dbReference type="Proteomes" id="UP000254118"/>
    </source>
</evidence>
<dbReference type="PANTHER" id="PTHR30353:SF0">
    <property type="entry name" value="TRANSMEMBRANE PROTEIN"/>
    <property type="match status" value="1"/>
</dbReference>
<evidence type="ECO:0000256" key="4">
    <source>
        <dbReference type="ARBA" id="ARBA00022692"/>
    </source>
</evidence>
<keyword evidence="4 7" id="KW-0812">Transmembrane</keyword>
<dbReference type="Pfam" id="PF09335">
    <property type="entry name" value="VTT_dom"/>
    <property type="match status" value="1"/>
</dbReference>
<protein>
    <submittedName>
        <fullName evidence="9">SNARE associated Golgi protein</fullName>
    </submittedName>
</protein>
<reference evidence="9 10" key="1">
    <citation type="submission" date="2018-06" db="EMBL/GenBank/DDBJ databases">
        <authorList>
            <consortium name="Pathogen Informatics"/>
            <person name="Doyle S."/>
        </authorList>
    </citation>
    <scope>NUCLEOTIDE SEQUENCE [LARGE SCALE GENOMIC DNA]</scope>
    <source>
        <strain evidence="9 10">NCTC7915</strain>
    </source>
</reference>
<gene>
    <name evidence="9" type="primary">dedA</name>
    <name evidence="9" type="ORF">NCTC7915_02034</name>
</gene>